<protein>
    <recommendedName>
        <fullName evidence="2 6">Adenylyl-sulfate kinase</fullName>
        <ecNumber evidence="2 6">2.7.1.25</ecNumber>
    </recommendedName>
    <alternativeName>
        <fullName evidence="6">APS kinase</fullName>
    </alternativeName>
    <alternativeName>
        <fullName evidence="6">ATP adenosine-5'-phosphosulfate 3'-phosphotransferase</fullName>
    </alternativeName>
    <alternativeName>
        <fullName evidence="6">Adenosine-5'-phosphosulfate kinase</fullName>
    </alternativeName>
</protein>
<dbReference type="GO" id="GO:0004020">
    <property type="term" value="F:adenylylsulfate kinase activity"/>
    <property type="evidence" value="ECO:0007669"/>
    <property type="project" value="UniProtKB-UniRule"/>
</dbReference>
<feature type="binding site" evidence="6">
    <location>
        <begin position="11"/>
        <end position="18"/>
    </location>
    <ligand>
        <name>ATP</name>
        <dbReference type="ChEBI" id="CHEBI:30616"/>
    </ligand>
</feature>
<dbReference type="HAMAP" id="MF_00065">
    <property type="entry name" value="Adenylyl_sulf_kinase"/>
    <property type="match status" value="1"/>
</dbReference>
<dbReference type="NCBIfam" id="TIGR00455">
    <property type="entry name" value="apsK"/>
    <property type="match status" value="1"/>
</dbReference>
<gene>
    <name evidence="6 9" type="primary">cysC</name>
    <name evidence="9" type="ORF">H9784_11025</name>
</gene>
<comment type="similarity">
    <text evidence="6 7">Belongs to the APS kinase family.</text>
</comment>
<feature type="domain" description="APS kinase" evidence="8">
    <location>
        <begin position="4"/>
        <end position="152"/>
    </location>
</feature>
<sequence>MSDACCYWFTGLSGAGKSTIAGELFPLLRERGQQPFILDGDIIRQGLCRDLGFSEADRAENQRRVAEVAAILLQAGVSPIVAFISPLAAARAEARRIVGAERFFEIYINTPLEVAEARDPKGLYKKVRAGLIQEFTGISSPFEAPEKPDCVVPTVGRTPRECARQIVDELLQTEKE</sequence>
<reference evidence="9" key="1">
    <citation type="journal article" date="2021" name="PeerJ">
        <title>Extensive microbial diversity within the chicken gut microbiome revealed by metagenomics and culture.</title>
        <authorList>
            <person name="Gilroy R."/>
            <person name="Ravi A."/>
            <person name="Getino M."/>
            <person name="Pursley I."/>
            <person name="Horton D.L."/>
            <person name="Alikhan N.F."/>
            <person name="Baker D."/>
            <person name="Gharbi K."/>
            <person name="Hall N."/>
            <person name="Watson M."/>
            <person name="Adriaenssens E.M."/>
            <person name="Foster-Nyarko E."/>
            <person name="Jarju S."/>
            <person name="Secka A."/>
            <person name="Antonio M."/>
            <person name="Oren A."/>
            <person name="Chaudhuri R.R."/>
            <person name="La Ragione R."/>
            <person name="Hildebrand F."/>
            <person name="Pallen M.J."/>
        </authorList>
    </citation>
    <scope>NUCLEOTIDE SEQUENCE</scope>
    <source>
        <strain evidence="9">5032</strain>
    </source>
</reference>
<keyword evidence="6" id="KW-0597">Phosphoprotein</keyword>
<evidence type="ECO:0000313" key="10">
    <source>
        <dbReference type="Proteomes" id="UP000823821"/>
    </source>
</evidence>
<dbReference type="InterPro" id="IPR050512">
    <property type="entry name" value="Sulf_AdTrans/APS_kinase"/>
</dbReference>
<dbReference type="Proteomes" id="UP000823821">
    <property type="component" value="Unassembled WGS sequence"/>
</dbReference>
<organism evidence="9 10">
    <name type="scientific">Candidatus Desulfovibrio intestinavium</name>
    <dbReference type="NCBI Taxonomy" id="2838534"/>
    <lineage>
        <taxon>Bacteria</taxon>
        <taxon>Pseudomonadati</taxon>
        <taxon>Thermodesulfobacteriota</taxon>
        <taxon>Desulfovibrionia</taxon>
        <taxon>Desulfovibrionales</taxon>
        <taxon>Desulfovibrionaceae</taxon>
        <taxon>Desulfovibrio</taxon>
    </lineage>
</organism>
<dbReference type="GO" id="GO:0005524">
    <property type="term" value="F:ATP binding"/>
    <property type="evidence" value="ECO:0007669"/>
    <property type="project" value="UniProtKB-UniRule"/>
</dbReference>
<comment type="catalytic activity">
    <reaction evidence="1 6 7">
        <text>adenosine 5'-phosphosulfate + ATP = 3'-phosphoadenylyl sulfate + ADP + H(+)</text>
        <dbReference type="Rhea" id="RHEA:24152"/>
        <dbReference type="ChEBI" id="CHEBI:15378"/>
        <dbReference type="ChEBI" id="CHEBI:30616"/>
        <dbReference type="ChEBI" id="CHEBI:58243"/>
        <dbReference type="ChEBI" id="CHEBI:58339"/>
        <dbReference type="ChEBI" id="CHEBI:456216"/>
        <dbReference type="EC" id="2.7.1.25"/>
    </reaction>
</comment>
<evidence type="ECO:0000256" key="5">
    <source>
        <dbReference type="ARBA" id="ARBA00022840"/>
    </source>
</evidence>
<dbReference type="InterPro" id="IPR059117">
    <property type="entry name" value="APS_kinase_dom"/>
</dbReference>
<evidence type="ECO:0000256" key="4">
    <source>
        <dbReference type="ARBA" id="ARBA00022741"/>
    </source>
</evidence>
<dbReference type="PANTHER" id="PTHR42700">
    <property type="entry name" value="SULFATE ADENYLYLTRANSFERASE"/>
    <property type="match status" value="1"/>
</dbReference>
<dbReference type="InterPro" id="IPR002891">
    <property type="entry name" value="APS"/>
</dbReference>
<dbReference type="GO" id="GO:0010134">
    <property type="term" value="P:sulfate assimilation via adenylyl sulfate reduction"/>
    <property type="evidence" value="ECO:0007669"/>
    <property type="project" value="TreeGrafter"/>
</dbReference>
<evidence type="ECO:0000256" key="6">
    <source>
        <dbReference type="HAMAP-Rule" id="MF_00065"/>
    </source>
</evidence>
<dbReference type="GO" id="GO:0004781">
    <property type="term" value="F:sulfate adenylyltransferase (ATP) activity"/>
    <property type="evidence" value="ECO:0007669"/>
    <property type="project" value="TreeGrafter"/>
</dbReference>
<comment type="pathway">
    <text evidence="6 7">Sulfur metabolism; hydrogen sulfide biosynthesis; sulfite from sulfate: step 2/3.</text>
</comment>
<keyword evidence="6 7" id="KW-0418">Kinase</keyword>
<dbReference type="NCBIfam" id="NF003013">
    <property type="entry name" value="PRK03846.1"/>
    <property type="match status" value="1"/>
</dbReference>
<comment type="caution">
    <text evidence="9">The sequence shown here is derived from an EMBL/GenBank/DDBJ whole genome shotgun (WGS) entry which is preliminary data.</text>
</comment>
<keyword evidence="3 6" id="KW-0808">Transferase</keyword>
<evidence type="ECO:0000256" key="2">
    <source>
        <dbReference type="ARBA" id="ARBA00012121"/>
    </source>
</evidence>
<dbReference type="InterPro" id="IPR027417">
    <property type="entry name" value="P-loop_NTPase"/>
</dbReference>
<evidence type="ECO:0000256" key="7">
    <source>
        <dbReference type="RuleBase" id="RU004347"/>
    </source>
</evidence>
<reference evidence="9" key="2">
    <citation type="submission" date="2021-04" db="EMBL/GenBank/DDBJ databases">
        <authorList>
            <person name="Gilroy R."/>
        </authorList>
    </citation>
    <scope>NUCLEOTIDE SEQUENCE</scope>
    <source>
        <strain evidence="9">5032</strain>
    </source>
</reference>
<keyword evidence="5 6" id="KW-0067">ATP-binding</keyword>
<proteinExistence type="inferred from homology"/>
<evidence type="ECO:0000313" key="9">
    <source>
        <dbReference type="EMBL" id="HJA80077.1"/>
    </source>
</evidence>
<dbReference type="AlphaFoldDB" id="A0A9D2HPT2"/>
<accession>A0A9D2HPT2</accession>
<dbReference type="SUPFAM" id="SSF52540">
    <property type="entry name" value="P-loop containing nucleoside triphosphate hydrolases"/>
    <property type="match status" value="1"/>
</dbReference>
<comment type="function">
    <text evidence="6 7">Catalyzes the synthesis of activated sulfate.</text>
</comment>
<dbReference type="EC" id="2.7.1.25" evidence="2 6"/>
<keyword evidence="4 6" id="KW-0547">Nucleotide-binding</keyword>
<dbReference type="Pfam" id="PF01583">
    <property type="entry name" value="APS_kinase"/>
    <property type="match status" value="1"/>
</dbReference>
<dbReference type="PANTHER" id="PTHR42700:SF3">
    <property type="entry name" value="BIFUNCTIONAL SAT_APS KINASE-RELATED"/>
    <property type="match status" value="1"/>
</dbReference>
<dbReference type="CDD" id="cd02027">
    <property type="entry name" value="APSK"/>
    <property type="match status" value="1"/>
</dbReference>
<evidence type="ECO:0000256" key="1">
    <source>
        <dbReference type="ARBA" id="ARBA00001823"/>
    </source>
</evidence>
<dbReference type="GO" id="GO:0005737">
    <property type="term" value="C:cytoplasm"/>
    <property type="evidence" value="ECO:0007669"/>
    <property type="project" value="TreeGrafter"/>
</dbReference>
<feature type="active site" description="Phosphoserine intermediate" evidence="6">
    <location>
        <position position="85"/>
    </location>
</feature>
<evidence type="ECO:0000259" key="8">
    <source>
        <dbReference type="Pfam" id="PF01583"/>
    </source>
</evidence>
<dbReference type="EMBL" id="DWZD01000053">
    <property type="protein sequence ID" value="HJA80077.1"/>
    <property type="molecule type" value="Genomic_DNA"/>
</dbReference>
<dbReference type="Gene3D" id="3.40.50.300">
    <property type="entry name" value="P-loop containing nucleotide triphosphate hydrolases"/>
    <property type="match status" value="1"/>
</dbReference>
<dbReference type="GO" id="GO:0019379">
    <property type="term" value="P:sulfate assimilation, phosphoadenylyl sulfate reduction by phosphoadenylyl-sulfate reductase (thioredoxin)"/>
    <property type="evidence" value="ECO:0007669"/>
    <property type="project" value="TreeGrafter"/>
</dbReference>
<dbReference type="GO" id="GO:0070814">
    <property type="term" value="P:hydrogen sulfide biosynthetic process"/>
    <property type="evidence" value="ECO:0007669"/>
    <property type="project" value="UniProtKB-UniRule"/>
</dbReference>
<name>A0A9D2HPT2_9BACT</name>
<evidence type="ECO:0000256" key="3">
    <source>
        <dbReference type="ARBA" id="ARBA00022679"/>
    </source>
</evidence>